<protein>
    <submittedName>
        <fullName evidence="1">Uncharacterized protein</fullName>
    </submittedName>
</protein>
<dbReference type="GeneID" id="40525598"/>
<reference evidence="1" key="1">
    <citation type="submission" date="2012-10" db="EMBL/GenBank/DDBJ databases">
        <title>Towards defining the chloroviruses: a genomic journey through a genus of large DNA viruses.</title>
        <authorList>
            <person name="Jeanniard A."/>
            <person name="Dunigan D.D."/>
            <person name="Gurnon J.R."/>
            <person name="Agarkova I."/>
            <person name="Kang M."/>
            <person name="Vitek J."/>
            <person name="Duncan G."/>
            <person name="McClung O.W."/>
            <person name="Larsen M."/>
            <person name="Claverie J.-M."/>
            <person name="Van Etten J.L."/>
            <person name="Blanc G."/>
        </authorList>
    </citation>
    <scope>NUCLEOTIDE SEQUENCE</scope>
</reference>
<dbReference type="KEGG" id="vg:40525598"/>
<name>M1I887_9PHYC</name>
<evidence type="ECO:0000313" key="1">
    <source>
        <dbReference type="EMBL" id="AGE58734.1"/>
    </source>
</evidence>
<accession>M1I887</accession>
<proteinExistence type="predicted"/>
<dbReference type="RefSeq" id="YP_009665379.1">
    <property type="nucleotide sequence ID" value="NC_043235.1"/>
</dbReference>
<gene>
    <name evidence="1" type="primary">NYs-1_442L</name>
    <name evidence="1" type="ORF">PBCVNYs1_442L</name>
</gene>
<sequence length="120" mass="13884">MTSVIVSSFTDMHRKVYFIVEKDYQRNKFNMSHVKNSKSADTTPILFKDHNSARYFSEVLSVAISRTSEWNDAIELQDGELTIAPEYKDYMADDGVDYEYAIVIEVECLDDECVVVDYDD</sequence>
<dbReference type="EMBL" id="JX997183">
    <property type="protein sequence ID" value="AGE58734.1"/>
    <property type="molecule type" value="Genomic_DNA"/>
</dbReference>
<organism evidence="1">
    <name type="scientific">Paramecium bursaria Chlorella virus NYs1</name>
    <dbReference type="NCBI Taxonomy" id="83442"/>
    <lineage>
        <taxon>Viruses</taxon>
        <taxon>Varidnaviria</taxon>
        <taxon>Bamfordvirae</taxon>
        <taxon>Nucleocytoviricota</taxon>
        <taxon>Megaviricetes</taxon>
        <taxon>Algavirales</taxon>
        <taxon>Phycodnaviridae</taxon>
        <taxon>Chlorovirus</taxon>
        <taxon>Chlorovirus newyorkense</taxon>
    </lineage>
</organism>